<gene>
    <name evidence="1" type="ORF">GS4_40_00100</name>
</gene>
<organism evidence="1 2">
    <name type="scientific">Gordonia soli NBRC 108243</name>
    <dbReference type="NCBI Taxonomy" id="1223545"/>
    <lineage>
        <taxon>Bacteria</taxon>
        <taxon>Bacillati</taxon>
        <taxon>Actinomycetota</taxon>
        <taxon>Actinomycetes</taxon>
        <taxon>Mycobacteriales</taxon>
        <taxon>Gordoniaceae</taxon>
        <taxon>Gordonia</taxon>
    </lineage>
</organism>
<protein>
    <submittedName>
        <fullName evidence="1">Uncharacterized protein</fullName>
    </submittedName>
</protein>
<sequence>MVVARNLATDASIDDFVTGNAGKIVDFKDSLYLYGLYGQGMYVVELTHPNDHPGNQVGDHFYAAPSELEYID</sequence>
<evidence type="ECO:0000313" key="2">
    <source>
        <dbReference type="Proteomes" id="UP000011666"/>
    </source>
</evidence>
<accession>M0QR40</accession>
<name>M0QR40_9ACTN</name>
<dbReference type="EMBL" id="BANX01000040">
    <property type="protein sequence ID" value="GAC70746.1"/>
    <property type="molecule type" value="Genomic_DNA"/>
</dbReference>
<keyword evidence="2" id="KW-1185">Reference proteome</keyword>
<comment type="caution">
    <text evidence="1">The sequence shown here is derived from an EMBL/GenBank/DDBJ whole genome shotgun (WGS) entry which is preliminary data.</text>
</comment>
<reference evidence="1 2" key="1">
    <citation type="submission" date="2013-01" db="EMBL/GenBank/DDBJ databases">
        <title>Whole genome shotgun sequence of Gordonia soli NBRC 108243.</title>
        <authorList>
            <person name="Isaki-Nakamura S."/>
            <person name="Hosoyama A."/>
            <person name="Tsuchikane K."/>
            <person name="Ando Y."/>
            <person name="Baba S."/>
            <person name="Ohji S."/>
            <person name="Hamada M."/>
            <person name="Tamura T."/>
            <person name="Yamazoe A."/>
            <person name="Yamazaki S."/>
            <person name="Fujita N."/>
        </authorList>
    </citation>
    <scope>NUCLEOTIDE SEQUENCE [LARGE SCALE GENOMIC DNA]</scope>
    <source>
        <strain evidence="1 2">NBRC 108243</strain>
    </source>
</reference>
<dbReference type="AlphaFoldDB" id="M0QR40"/>
<dbReference type="Proteomes" id="UP000011666">
    <property type="component" value="Unassembled WGS sequence"/>
</dbReference>
<proteinExistence type="predicted"/>
<dbReference type="STRING" id="1223545.GS4_40_00100"/>
<evidence type="ECO:0000313" key="1">
    <source>
        <dbReference type="EMBL" id="GAC70746.1"/>
    </source>
</evidence>